<gene>
    <name evidence="1" type="ORF">BKA05_000056</name>
</gene>
<organism evidence="1 2">
    <name type="scientific">Nocardioides marinus</name>
    <dbReference type="NCBI Taxonomy" id="374514"/>
    <lineage>
        <taxon>Bacteria</taxon>
        <taxon>Bacillati</taxon>
        <taxon>Actinomycetota</taxon>
        <taxon>Actinomycetes</taxon>
        <taxon>Propionibacteriales</taxon>
        <taxon>Nocardioidaceae</taxon>
        <taxon>Nocardioides</taxon>
    </lineage>
</organism>
<protein>
    <recommendedName>
        <fullName evidence="3">Endonuclease</fullName>
    </recommendedName>
</protein>
<keyword evidence="2" id="KW-1185">Reference proteome</keyword>
<comment type="caution">
    <text evidence="1">The sequence shown here is derived from an EMBL/GenBank/DDBJ whole genome shotgun (WGS) entry which is preliminary data.</text>
</comment>
<dbReference type="AlphaFoldDB" id="A0A7Y9YAE1"/>
<proteinExistence type="predicted"/>
<accession>A0A7Y9YAE1</accession>
<sequence length="131" mass="13926">MTEAEVQAAFVGALYERGWDVTTENADYTDVIARRGTDVLIAEVKGETRSVGTDVDTAYGQLLRRMADRGVASVRYALVVPAAAAPAALRVPEGVRETLAIDIWQVAPTGAVSTDSPWFASLGQGASREGR</sequence>
<evidence type="ECO:0000313" key="1">
    <source>
        <dbReference type="EMBL" id="NYI08541.1"/>
    </source>
</evidence>
<evidence type="ECO:0008006" key="3">
    <source>
        <dbReference type="Google" id="ProtNLM"/>
    </source>
</evidence>
<name>A0A7Y9YAE1_9ACTN</name>
<dbReference type="Proteomes" id="UP000537326">
    <property type="component" value="Unassembled WGS sequence"/>
</dbReference>
<dbReference type="EMBL" id="JACBZI010000001">
    <property type="protein sequence ID" value="NYI08541.1"/>
    <property type="molecule type" value="Genomic_DNA"/>
</dbReference>
<evidence type="ECO:0000313" key="2">
    <source>
        <dbReference type="Proteomes" id="UP000537326"/>
    </source>
</evidence>
<reference evidence="1 2" key="1">
    <citation type="submission" date="2020-07" db="EMBL/GenBank/DDBJ databases">
        <title>Sequencing the genomes of 1000 actinobacteria strains.</title>
        <authorList>
            <person name="Klenk H.-P."/>
        </authorList>
    </citation>
    <scope>NUCLEOTIDE SEQUENCE [LARGE SCALE GENOMIC DNA]</scope>
    <source>
        <strain evidence="1 2">DSM 18248</strain>
    </source>
</reference>
<dbReference type="RefSeq" id="WP_179529640.1">
    <property type="nucleotide sequence ID" value="NZ_BAAAPP010000002.1"/>
</dbReference>